<dbReference type="GeneID" id="80816959"/>
<dbReference type="EMBL" id="FNYY01000002">
    <property type="protein sequence ID" value="SEI80474.1"/>
    <property type="molecule type" value="Genomic_DNA"/>
</dbReference>
<name>A0A975ZM38_9RHOB</name>
<accession>A0A975ZM38</accession>
<organism evidence="2 3">
    <name type="scientific">Marinovum algicola</name>
    <dbReference type="NCBI Taxonomy" id="42444"/>
    <lineage>
        <taxon>Bacteria</taxon>
        <taxon>Pseudomonadati</taxon>
        <taxon>Pseudomonadota</taxon>
        <taxon>Alphaproteobacteria</taxon>
        <taxon>Rhodobacterales</taxon>
        <taxon>Roseobacteraceae</taxon>
        <taxon>Marinovum</taxon>
    </lineage>
</organism>
<dbReference type="InterPro" id="IPR010412">
    <property type="entry name" value="DUF1007"/>
</dbReference>
<dbReference type="Pfam" id="PF06226">
    <property type="entry name" value="DUF1007"/>
    <property type="match status" value="1"/>
</dbReference>
<evidence type="ECO:0000256" key="1">
    <source>
        <dbReference type="SAM" id="SignalP"/>
    </source>
</evidence>
<protein>
    <submittedName>
        <fullName evidence="2">ABC-type uncharacterized transport system, substrate-binding protein</fullName>
    </submittedName>
</protein>
<evidence type="ECO:0000313" key="3">
    <source>
        <dbReference type="Proteomes" id="UP000182932"/>
    </source>
</evidence>
<dbReference type="RefSeq" id="WP_048531190.1">
    <property type="nucleotide sequence ID" value="NZ_CATLTK010000052.1"/>
</dbReference>
<evidence type="ECO:0000313" key="2">
    <source>
        <dbReference type="EMBL" id="SEI80474.1"/>
    </source>
</evidence>
<keyword evidence="1" id="KW-0732">Signal</keyword>
<comment type="caution">
    <text evidence="2">The sequence shown here is derived from an EMBL/GenBank/DDBJ whole genome shotgun (WGS) entry which is preliminary data.</text>
</comment>
<keyword evidence="3" id="KW-1185">Reference proteome</keyword>
<sequence length="222" mass="24009">MKPTALLTAAALGLALASPLGAHPHIYIDTDFDLVFDTDGKLAAVRIDWAYDDFYSLLMIEENGLDADGDGTPEQARLDAFAGQDVDWEAGFPGHFTLDAAGTPLALGPPEEHRVRYEDGRIITSHLRPLVARFEIDAAPLVARSYDPTYFVAYDVPETPGSQGRDDCSLTRNVASRDAAMKEYGDQLAAVDASDDPFQVVDLPDIGILFADSFEITCNAPS</sequence>
<feature type="chain" id="PRO_5037838203" evidence="1">
    <location>
        <begin position="23"/>
        <end position="222"/>
    </location>
</feature>
<proteinExistence type="predicted"/>
<gene>
    <name evidence="2" type="ORF">SAMN04487940_10288</name>
</gene>
<reference evidence="2 3" key="1">
    <citation type="submission" date="2016-10" db="EMBL/GenBank/DDBJ databases">
        <authorList>
            <person name="Varghese N."/>
            <person name="Submissions S."/>
        </authorList>
    </citation>
    <scope>NUCLEOTIDE SEQUENCE [LARGE SCALE GENOMIC DNA]</scope>
    <source>
        <strain evidence="2 3">FF3</strain>
    </source>
</reference>
<feature type="signal peptide" evidence="1">
    <location>
        <begin position="1"/>
        <end position="22"/>
    </location>
</feature>
<dbReference type="Proteomes" id="UP000182932">
    <property type="component" value="Unassembled WGS sequence"/>
</dbReference>
<dbReference type="AlphaFoldDB" id="A0A975ZM38"/>